<dbReference type="PANTHER" id="PTHR13793:SF92">
    <property type="entry name" value="HISTONE-LYSINE N-METHYLTRANSFERASE ATX3"/>
    <property type="match status" value="1"/>
</dbReference>
<comment type="caution">
    <text evidence="1">The sequence shown here is derived from an EMBL/GenBank/DDBJ whole genome shotgun (WGS) entry which is preliminary data.</text>
</comment>
<dbReference type="GO" id="GO:0006357">
    <property type="term" value="P:regulation of transcription by RNA polymerase II"/>
    <property type="evidence" value="ECO:0007669"/>
    <property type="project" value="TreeGrafter"/>
</dbReference>
<dbReference type="InterPro" id="IPR046341">
    <property type="entry name" value="SET_dom_sf"/>
</dbReference>
<keyword evidence="2" id="KW-1185">Reference proteome</keyword>
<dbReference type="EMBL" id="JAJAGQ010000022">
    <property type="protein sequence ID" value="KAJ8529286.1"/>
    <property type="molecule type" value="Genomic_DNA"/>
</dbReference>
<sequence length="290" mass="32306">MSSSLMLYLSLSISLHPVTDHRVDLRLMGFLKGSIATVLNGSFFGVNFRKLSGNTAYSVSYQKLDQQQLFAFLRGGALKPTDIDSLAPDTDNVLVMRTPFGVFSTKSLVERQNQENCSGGKRLILSKTLELPDASDAGTSSFEPLSSARCRVFQRSSNKRAGQEAVFHRLMGPRRHSLEAIDCLSSQLAKDVKAFSTLKERLIHLQMMENQRVCFGKSGIHGWGLFARVADLREARYRQEGKDCYLFKVSEEVVVDVTNKENIARLINHSMSMMILKCPAYVELPIAGSS</sequence>
<dbReference type="SUPFAM" id="SSF82199">
    <property type="entry name" value="SET domain"/>
    <property type="match status" value="1"/>
</dbReference>
<dbReference type="AlphaFoldDB" id="A0A9Q1QVY6"/>
<dbReference type="PANTHER" id="PTHR13793">
    <property type="entry name" value="PHD FINGER PROTEINS"/>
    <property type="match status" value="1"/>
</dbReference>
<dbReference type="InterPro" id="IPR050701">
    <property type="entry name" value="Histone_Mod_Regulator"/>
</dbReference>
<organism evidence="1 2">
    <name type="scientific">Anisodus acutangulus</name>
    <dbReference type="NCBI Taxonomy" id="402998"/>
    <lineage>
        <taxon>Eukaryota</taxon>
        <taxon>Viridiplantae</taxon>
        <taxon>Streptophyta</taxon>
        <taxon>Embryophyta</taxon>
        <taxon>Tracheophyta</taxon>
        <taxon>Spermatophyta</taxon>
        <taxon>Magnoliopsida</taxon>
        <taxon>eudicotyledons</taxon>
        <taxon>Gunneridae</taxon>
        <taxon>Pentapetalae</taxon>
        <taxon>asterids</taxon>
        <taxon>lamiids</taxon>
        <taxon>Solanales</taxon>
        <taxon>Solanaceae</taxon>
        <taxon>Solanoideae</taxon>
        <taxon>Hyoscyameae</taxon>
        <taxon>Anisodus</taxon>
    </lineage>
</organism>
<dbReference type="OrthoDB" id="308383at2759"/>
<proteinExistence type="predicted"/>
<evidence type="ECO:0000313" key="1">
    <source>
        <dbReference type="EMBL" id="KAJ8529286.1"/>
    </source>
</evidence>
<evidence type="ECO:0000313" key="2">
    <source>
        <dbReference type="Proteomes" id="UP001152561"/>
    </source>
</evidence>
<reference evidence="2" key="1">
    <citation type="journal article" date="2023" name="Proc. Natl. Acad. Sci. U.S.A.">
        <title>Genomic and structural basis for evolution of tropane alkaloid biosynthesis.</title>
        <authorList>
            <person name="Wanga Y.-J."/>
            <person name="Taina T."/>
            <person name="Yua J.-Y."/>
            <person name="Lia J."/>
            <person name="Xua B."/>
            <person name="Chenc J."/>
            <person name="D'Auriad J.C."/>
            <person name="Huanga J.-P."/>
            <person name="Huanga S.-X."/>
        </authorList>
    </citation>
    <scope>NUCLEOTIDE SEQUENCE [LARGE SCALE GENOMIC DNA]</scope>
    <source>
        <strain evidence="2">cv. KIB-2019</strain>
    </source>
</reference>
<dbReference type="Proteomes" id="UP001152561">
    <property type="component" value="Unassembled WGS sequence"/>
</dbReference>
<dbReference type="Gene3D" id="2.170.270.10">
    <property type="entry name" value="SET domain"/>
    <property type="match status" value="1"/>
</dbReference>
<name>A0A9Q1QVY6_9SOLA</name>
<accession>A0A9Q1QVY6</accession>
<protein>
    <submittedName>
        <fullName evidence="1">Uncharacterized protein</fullName>
    </submittedName>
</protein>
<gene>
    <name evidence="1" type="ORF">K7X08_036121</name>
</gene>